<gene>
    <name evidence="1" type="ORF">COT79_02565</name>
</gene>
<proteinExistence type="predicted"/>
<evidence type="ECO:0000313" key="2">
    <source>
        <dbReference type="Proteomes" id="UP000231162"/>
    </source>
</evidence>
<dbReference type="SUPFAM" id="SSF49777">
    <property type="entry name" value="PEBP-like"/>
    <property type="match status" value="1"/>
</dbReference>
<name>A0A2M6R8P2_9BACT</name>
<dbReference type="NCBIfam" id="TIGR00481">
    <property type="entry name" value="YbhB/YbcL family Raf kinase inhibitor-like protein"/>
    <property type="match status" value="1"/>
</dbReference>
<dbReference type="InterPro" id="IPR005247">
    <property type="entry name" value="YbhB_YbcL/LppC-like"/>
</dbReference>
<dbReference type="PANTHER" id="PTHR30289">
    <property type="entry name" value="UNCHARACTERIZED PROTEIN YBCL-RELATED"/>
    <property type="match status" value="1"/>
</dbReference>
<comment type="caution">
    <text evidence="1">The sequence shown here is derived from an EMBL/GenBank/DDBJ whole genome shotgun (WGS) entry which is preliminary data.</text>
</comment>
<dbReference type="InterPro" id="IPR036610">
    <property type="entry name" value="PEBP-like_sf"/>
</dbReference>
<dbReference type="AlphaFoldDB" id="A0A2M6R8P2"/>
<protein>
    <submittedName>
        <fullName evidence="1">YbhB/YbcL family Raf kinase inhibitor-like protein</fullName>
    </submittedName>
</protein>
<evidence type="ECO:0000313" key="1">
    <source>
        <dbReference type="EMBL" id="PIS06867.1"/>
    </source>
</evidence>
<dbReference type="Proteomes" id="UP000231162">
    <property type="component" value="Unassembled WGS sequence"/>
</dbReference>
<dbReference type="CDD" id="cd00865">
    <property type="entry name" value="PEBP_bact_arch"/>
    <property type="match status" value="1"/>
</dbReference>
<dbReference type="PANTHER" id="PTHR30289:SF1">
    <property type="entry name" value="PEBP (PHOSPHATIDYLETHANOLAMINE-BINDING PROTEIN) FAMILY PROTEIN"/>
    <property type="match status" value="1"/>
</dbReference>
<dbReference type="EMBL" id="PEZX01000032">
    <property type="protein sequence ID" value="PIS06867.1"/>
    <property type="molecule type" value="Genomic_DNA"/>
</dbReference>
<organism evidence="1 2">
    <name type="scientific">Candidatus Berkelbacteria bacterium CG10_big_fil_rev_8_21_14_0_10_43_14</name>
    <dbReference type="NCBI Taxonomy" id="1974515"/>
    <lineage>
        <taxon>Bacteria</taxon>
        <taxon>Candidatus Berkelbacteria</taxon>
    </lineage>
</organism>
<reference evidence="2" key="1">
    <citation type="submission" date="2017-09" db="EMBL/GenBank/DDBJ databases">
        <title>Depth-based differentiation of microbial function through sediment-hosted aquifers and enrichment of novel symbionts in the deep terrestrial subsurface.</title>
        <authorList>
            <person name="Probst A.J."/>
            <person name="Ladd B."/>
            <person name="Jarett J.K."/>
            <person name="Geller-Mcgrath D.E."/>
            <person name="Sieber C.M.K."/>
            <person name="Emerson J.B."/>
            <person name="Anantharaman K."/>
            <person name="Thomas B.C."/>
            <person name="Malmstrom R."/>
            <person name="Stieglmeier M."/>
            <person name="Klingl A."/>
            <person name="Woyke T."/>
            <person name="Ryan C.M."/>
            <person name="Banfield J.F."/>
        </authorList>
    </citation>
    <scope>NUCLEOTIDE SEQUENCE [LARGE SCALE GENOMIC DNA]</scope>
</reference>
<dbReference type="Gene3D" id="3.90.280.10">
    <property type="entry name" value="PEBP-like"/>
    <property type="match status" value="1"/>
</dbReference>
<dbReference type="Pfam" id="PF01161">
    <property type="entry name" value="PBP"/>
    <property type="match status" value="1"/>
</dbReference>
<accession>A0A2M6R8P2</accession>
<sequence length="150" mass="16298">MILTSPAFQHNQPIPHRFTCDGDNVSPPLVITDVPAGAKSLVLIVDDPDAVPFAGHVFVHWTLCNINPKTHIIDEGSVPHGSLECATSYGKPSWGGPCPPAGNHHYHFKLYALNTILNVSSEANKSDCENAMHGFIVDQTELMGTYKRTP</sequence>
<dbReference type="InterPro" id="IPR008914">
    <property type="entry name" value="PEBP"/>
</dbReference>